<evidence type="ECO:0000256" key="1">
    <source>
        <dbReference type="SAM" id="SignalP"/>
    </source>
</evidence>
<proteinExistence type="predicted"/>
<name>F0EW52_9NEIS</name>
<dbReference type="HOGENOM" id="CLU_1560889_0_0_4"/>
<comment type="caution">
    <text evidence="2">The sequence shown here is derived from an EMBL/GenBank/DDBJ whole genome shotgun (WGS) entry which is preliminary data.</text>
</comment>
<feature type="chain" id="PRO_5003251821" description="DUF4189 domain-containing protein" evidence="1">
    <location>
        <begin position="22"/>
        <end position="171"/>
    </location>
</feature>
<accession>F0EW52</accession>
<dbReference type="RefSeq" id="WP_003780870.1">
    <property type="nucleotide sequence ID" value="NZ_GL870929.1"/>
</dbReference>
<dbReference type="Proteomes" id="UP000004088">
    <property type="component" value="Unassembled WGS sequence"/>
</dbReference>
<protein>
    <recommendedName>
        <fullName evidence="4">DUF4189 domain-containing protein</fullName>
    </recommendedName>
</protein>
<evidence type="ECO:0008006" key="4">
    <source>
        <dbReference type="Google" id="ProtNLM"/>
    </source>
</evidence>
<reference evidence="2 3" key="1">
    <citation type="submission" date="2011-01" db="EMBL/GenBank/DDBJ databases">
        <authorList>
            <person name="Muzny D."/>
            <person name="Qin X."/>
            <person name="Deng J."/>
            <person name="Jiang H."/>
            <person name="Liu Y."/>
            <person name="Qu J."/>
            <person name="Song X.-Z."/>
            <person name="Zhang L."/>
            <person name="Thornton R."/>
            <person name="Coyle M."/>
            <person name="Francisco L."/>
            <person name="Jackson L."/>
            <person name="Javaid M."/>
            <person name="Korchina V."/>
            <person name="Kovar C."/>
            <person name="Mata R."/>
            <person name="Mathew T."/>
            <person name="Ngo R."/>
            <person name="Nguyen L."/>
            <person name="Nguyen N."/>
            <person name="Okwuonu G."/>
            <person name="Ongeri F."/>
            <person name="Pham C."/>
            <person name="Simmons D."/>
            <person name="Wilczek-Boney K."/>
            <person name="Hale W."/>
            <person name="Jakkamsetti A."/>
            <person name="Pham P."/>
            <person name="Ruth R."/>
            <person name="San Lucas F."/>
            <person name="Warren J."/>
            <person name="Zhang J."/>
            <person name="Zhao Z."/>
            <person name="Zhou C."/>
            <person name="Zhu D."/>
            <person name="Lee S."/>
            <person name="Bess C."/>
            <person name="Blankenburg K."/>
            <person name="Forbes L."/>
            <person name="Fu Q."/>
            <person name="Gubbala S."/>
            <person name="Hirani K."/>
            <person name="Jayaseelan J.C."/>
            <person name="Lara F."/>
            <person name="Munidasa M."/>
            <person name="Palculict T."/>
            <person name="Patil S."/>
            <person name="Pu L.-L."/>
            <person name="Saada N."/>
            <person name="Tang L."/>
            <person name="Weissenberger G."/>
            <person name="Zhu Y."/>
            <person name="Hemphill L."/>
            <person name="Shang Y."/>
            <person name="Youmans B."/>
            <person name="Ayvaz T."/>
            <person name="Ross M."/>
            <person name="Santibanez J."/>
            <person name="Aqrawi P."/>
            <person name="Gross S."/>
            <person name="Joshi V."/>
            <person name="Fowler G."/>
            <person name="Nazareth L."/>
            <person name="Reid J."/>
            <person name="Worley K."/>
            <person name="Petrosino J."/>
            <person name="Highlander S."/>
            <person name="Gibbs R."/>
        </authorList>
    </citation>
    <scope>NUCLEOTIDE SEQUENCE [LARGE SCALE GENOMIC DNA]</scope>
    <source>
        <strain evidence="2 3">ATCC 33394</strain>
    </source>
</reference>
<gene>
    <name evidence="2" type="ORF">HMPREF9098_0086</name>
</gene>
<organism evidence="2 3">
    <name type="scientific">Kingella denitrificans ATCC 33394</name>
    <dbReference type="NCBI Taxonomy" id="888741"/>
    <lineage>
        <taxon>Bacteria</taxon>
        <taxon>Pseudomonadati</taxon>
        <taxon>Pseudomonadota</taxon>
        <taxon>Betaproteobacteria</taxon>
        <taxon>Neisseriales</taxon>
        <taxon>Neisseriaceae</taxon>
        <taxon>Kingella</taxon>
    </lineage>
</organism>
<dbReference type="EMBL" id="AEWV01000003">
    <property type="protein sequence ID" value="EGC18424.1"/>
    <property type="molecule type" value="Genomic_DNA"/>
</dbReference>
<dbReference type="AlphaFoldDB" id="F0EW52"/>
<feature type="signal peptide" evidence="1">
    <location>
        <begin position="1"/>
        <end position="21"/>
    </location>
</feature>
<evidence type="ECO:0000313" key="3">
    <source>
        <dbReference type="Proteomes" id="UP000004088"/>
    </source>
</evidence>
<keyword evidence="3" id="KW-1185">Reference proteome</keyword>
<sequence>MKHFHSLLAVLFALSVQPALADPTNGPLQHDPMLASYGYNIDGYGSGGQVSERRNKANFAAILWTSKPPYYRIFNKWELASSSPTIGERNIRNVVDDLCPRGQTCELAAWRLNSGCIALAKSEQTEKLYVADRPAGGFLSRCTPAKEAALQRCQDDGNSADQCRVIGTAKP</sequence>
<evidence type="ECO:0000313" key="2">
    <source>
        <dbReference type="EMBL" id="EGC18424.1"/>
    </source>
</evidence>
<keyword evidence="1" id="KW-0732">Signal</keyword>